<evidence type="ECO:0000256" key="1">
    <source>
        <dbReference type="ARBA" id="ARBA00004834"/>
    </source>
</evidence>
<sequence length="274" mass="31421">MYMFSYFKEKEEKLFVASSDDGLRWKELNGGKPLFASSIGTQQIRDPFLLEDDQGGFHLVWTDGWRSRSIGYARSSDMIHWHDEKLIPVMEHLPETQNAWAPEIFYDTMKGAYRIIWSSTVGGGPRNHRIWSVTTTDFVSFTEASLFFDPGYNVIDASVTDRGDHYYMLYKDERGTNEKGTPYKAIRSCLIAKENSSTPSVTQISDLLTPPLTEGPAMYALDEAGRKRWVMLVDGFQEQFYSAYCSFDLLQWEDMTVRMQLPLGARHGAVLKLK</sequence>
<keyword evidence="7" id="KW-1185">Reference proteome</keyword>
<organism evidence="6 7">
    <name type="scientific">Paenibacillus alba</name>
    <dbReference type="NCBI Taxonomy" id="1197127"/>
    <lineage>
        <taxon>Bacteria</taxon>
        <taxon>Bacillati</taxon>
        <taxon>Bacillota</taxon>
        <taxon>Bacilli</taxon>
        <taxon>Bacillales</taxon>
        <taxon>Paenibacillaceae</taxon>
        <taxon>Paenibacillus</taxon>
    </lineage>
</organism>
<comment type="pathway">
    <text evidence="1">Glycan metabolism; L-arabinan degradation.</text>
</comment>
<comment type="similarity">
    <text evidence="2 5">Belongs to the glycosyl hydrolase 43 family.</text>
</comment>
<dbReference type="RefSeq" id="WP_326073620.1">
    <property type="nucleotide sequence ID" value="NZ_JARLKY010000053.1"/>
</dbReference>
<evidence type="ECO:0000313" key="6">
    <source>
        <dbReference type="EMBL" id="MEC0229578.1"/>
    </source>
</evidence>
<dbReference type="InterPro" id="IPR050727">
    <property type="entry name" value="GH43_arabinanases"/>
</dbReference>
<dbReference type="Gene3D" id="2.115.10.20">
    <property type="entry name" value="Glycosyl hydrolase domain, family 43"/>
    <property type="match status" value="1"/>
</dbReference>
<dbReference type="GO" id="GO:0016787">
    <property type="term" value="F:hydrolase activity"/>
    <property type="evidence" value="ECO:0007669"/>
    <property type="project" value="UniProtKB-KW"/>
</dbReference>
<proteinExistence type="inferred from homology"/>
<dbReference type="InterPro" id="IPR006710">
    <property type="entry name" value="Glyco_hydro_43"/>
</dbReference>
<keyword evidence="3 5" id="KW-0378">Hydrolase</keyword>
<accession>A0ABU6G5X9</accession>
<dbReference type="Pfam" id="PF04616">
    <property type="entry name" value="Glyco_hydro_43"/>
    <property type="match status" value="1"/>
</dbReference>
<dbReference type="EMBL" id="JARLKY010000053">
    <property type="protein sequence ID" value="MEC0229578.1"/>
    <property type="molecule type" value="Genomic_DNA"/>
</dbReference>
<evidence type="ECO:0000256" key="5">
    <source>
        <dbReference type="RuleBase" id="RU361187"/>
    </source>
</evidence>
<evidence type="ECO:0000256" key="3">
    <source>
        <dbReference type="ARBA" id="ARBA00022801"/>
    </source>
</evidence>
<evidence type="ECO:0000256" key="2">
    <source>
        <dbReference type="ARBA" id="ARBA00009865"/>
    </source>
</evidence>
<gene>
    <name evidence="6" type="ORF">P4I72_20835</name>
</gene>
<dbReference type="SUPFAM" id="SSF75005">
    <property type="entry name" value="Arabinanase/levansucrase/invertase"/>
    <property type="match status" value="1"/>
</dbReference>
<dbReference type="InterPro" id="IPR023296">
    <property type="entry name" value="Glyco_hydro_beta-prop_sf"/>
</dbReference>
<dbReference type="CDD" id="cd08983">
    <property type="entry name" value="GH43_Bt3655-like"/>
    <property type="match status" value="1"/>
</dbReference>
<evidence type="ECO:0000256" key="4">
    <source>
        <dbReference type="ARBA" id="ARBA00023295"/>
    </source>
</evidence>
<evidence type="ECO:0000313" key="7">
    <source>
        <dbReference type="Proteomes" id="UP001338137"/>
    </source>
</evidence>
<comment type="caution">
    <text evidence="6">The sequence shown here is derived from an EMBL/GenBank/DDBJ whole genome shotgun (WGS) entry which is preliminary data.</text>
</comment>
<dbReference type="PANTHER" id="PTHR43301">
    <property type="entry name" value="ARABINAN ENDO-1,5-ALPHA-L-ARABINOSIDASE"/>
    <property type="match status" value="1"/>
</dbReference>
<keyword evidence="4 5" id="KW-0326">Glycosidase</keyword>
<name>A0ABU6G5X9_9BACL</name>
<reference evidence="6 7" key="1">
    <citation type="submission" date="2023-03" db="EMBL/GenBank/DDBJ databases">
        <title>Bacillus Genome Sequencing.</title>
        <authorList>
            <person name="Dunlap C."/>
        </authorList>
    </citation>
    <scope>NUCLEOTIDE SEQUENCE [LARGE SCALE GENOMIC DNA]</scope>
    <source>
        <strain evidence="6 7">BD-533</strain>
    </source>
</reference>
<dbReference type="Proteomes" id="UP001338137">
    <property type="component" value="Unassembled WGS sequence"/>
</dbReference>
<dbReference type="PANTHER" id="PTHR43301:SF3">
    <property type="entry name" value="ARABINAN ENDO-1,5-ALPHA-L-ARABINOSIDASE A-RELATED"/>
    <property type="match status" value="1"/>
</dbReference>
<protein>
    <submittedName>
        <fullName evidence="6">Glycoside hydrolase family 43 protein</fullName>
    </submittedName>
</protein>